<name>A0A0M0KXF8_9BACI</name>
<dbReference type="AlphaFoldDB" id="A0A0M0KXF8"/>
<dbReference type="PATRIC" id="fig|284581.3.peg.2686"/>
<dbReference type="STRING" id="284581.AMD01_16170"/>
<dbReference type="Proteomes" id="UP000037558">
    <property type="component" value="Unassembled WGS sequence"/>
</dbReference>
<dbReference type="RefSeq" id="WP_053402479.1">
    <property type="nucleotide sequence ID" value="NZ_LILC01000022.1"/>
</dbReference>
<evidence type="ECO:0000313" key="1">
    <source>
        <dbReference type="EMBL" id="KOO43083.1"/>
    </source>
</evidence>
<reference evidence="2" key="1">
    <citation type="submission" date="2015-08" db="EMBL/GenBank/DDBJ databases">
        <title>Fjat-14210 dsm16467.</title>
        <authorList>
            <person name="Liu B."/>
            <person name="Wang J."/>
            <person name="Zhu Y."/>
            <person name="Liu G."/>
            <person name="Chen Q."/>
            <person name="Chen Z."/>
            <person name="Lan J."/>
            <person name="Che J."/>
            <person name="Ge C."/>
            <person name="Shi H."/>
            <person name="Pan Z."/>
            <person name="Liu X."/>
        </authorList>
    </citation>
    <scope>NUCLEOTIDE SEQUENCE [LARGE SCALE GENOMIC DNA]</scope>
    <source>
        <strain evidence="2">DSM 16467</strain>
    </source>
</reference>
<dbReference type="EMBL" id="LILC01000022">
    <property type="protein sequence ID" value="KOO43083.1"/>
    <property type="molecule type" value="Genomic_DNA"/>
</dbReference>
<sequence>MTFLKKVPLPKEILTEALILKSLNSTDIINEHFSITDLPFNQIGTMADMPAATVVFDLSGSTLNIRDRGAKAFAAEAQYLFKKSTDIIYEHKGIIEKFPGDGISMHFPANELGRDVAISNACTAILEMDYFIRKELKLDRDRFRFTLTYGEDTIITSFGSEKHLELISIGDAVNVAHKLEKHVKDKACFLGVDYKCINVAKKVLNQYLFEEYCMPSELITRTTSILFPSESWYGLQY</sequence>
<dbReference type="Gene3D" id="3.30.70.1230">
    <property type="entry name" value="Nucleotide cyclase"/>
    <property type="match status" value="1"/>
</dbReference>
<dbReference type="SUPFAM" id="SSF55073">
    <property type="entry name" value="Nucleotide cyclase"/>
    <property type="match status" value="1"/>
</dbReference>
<dbReference type="OrthoDB" id="9806704at2"/>
<gene>
    <name evidence="1" type="ORF">AMD01_16170</name>
</gene>
<comment type="caution">
    <text evidence="1">The sequence shown here is derived from an EMBL/GenBank/DDBJ whole genome shotgun (WGS) entry which is preliminary data.</text>
</comment>
<dbReference type="InterPro" id="IPR029787">
    <property type="entry name" value="Nucleotide_cyclase"/>
</dbReference>
<proteinExistence type="predicted"/>
<keyword evidence="2" id="KW-1185">Reference proteome</keyword>
<protein>
    <recommendedName>
        <fullName evidence="3">Guanylate cyclase domain-containing protein</fullName>
    </recommendedName>
</protein>
<evidence type="ECO:0000313" key="2">
    <source>
        <dbReference type="Proteomes" id="UP000037558"/>
    </source>
</evidence>
<accession>A0A0M0KXF8</accession>
<evidence type="ECO:0008006" key="3">
    <source>
        <dbReference type="Google" id="ProtNLM"/>
    </source>
</evidence>
<organism evidence="1 2">
    <name type="scientific">Priestia koreensis</name>
    <dbReference type="NCBI Taxonomy" id="284581"/>
    <lineage>
        <taxon>Bacteria</taxon>
        <taxon>Bacillati</taxon>
        <taxon>Bacillota</taxon>
        <taxon>Bacilli</taxon>
        <taxon>Bacillales</taxon>
        <taxon>Bacillaceae</taxon>
        <taxon>Priestia</taxon>
    </lineage>
</organism>